<keyword evidence="7" id="KW-1185">Reference proteome</keyword>
<evidence type="ECO:0000313" key="6">
    <source>
        <dbReference type="EMBL" id="MBB6100729.1"/>
    </source>
</evidence>
<dbReference type="RefSeq" id="WP_183719947.1">
    <property type="nucleotide sequence ID" value="NZ_JACHBW010000001.1"/>
</dbReference>
<evidence type="ECO:0000256" key="4">
    <source>
        <dbReference type="ARBA" id="ARBA00023163"/>
    </source>
</evidence>
<dbReference type="FunFam" id="3.40.190.290:FF:000001">
    <property type="entry name" value="Transcriptional regulator, LysR family"/>
    <property type="match status" value="1"/>
</dbReference>
<dbReference type="Gene3D" id="3.40.190.290">
    <property type="match status" value="1"/>
</dbReference>
<dbReference type="Proteomes" id="UP000571554">
    <property type="component" value="Unassembled WGS sequence"/>
</dbReference>
<protein>
    <submittedName>
        <fullName evidence="6">DNA-binding transcriptional LysR family regulator</fullName>
    </submittedName>
</protein>
<evidence type="ECO:0000256" key="3">
    <source>
        <dbReference type="ARBA" id="ARBA00023125"/>
    </source>
</evidence>
<dbReference type="InterPro" id="IPR000847">
    <property type="entry name" value="LysR_HTH_N"/>
</dbReference>
<dbReference type="CDD" id="cd08422">
    <property type="entry name" value="PBP2_CrgA_like"/>
    <property type="match status" value="1"/>
</dbReference>
<dbReference type="FunFam" id="1.10.10.10:FF:000001">
    <property type="entry name" value="LysR family transcriptional regulator"/>
    <property type="match status" value="1"/>
</dbReference>
<sequence>MDNLGDVRLFVEAARLGSLSAAGRKLGLSPAAASARLARLETELHARLFDRTTRQLRLTDEGRSYLTCSEHALRSLDDAKAALQEGQNAVRGKVRISATSDFGRNLLMKWLDEFRARYPEVRFALTLTDSISNLLQEDIDLAIRFGTPADSSLIARRLAPNPRVLCAAPGYIAQHGEPREPADLARFDCMVIGSPSGPVNEWRFTRGGGAHAETQTYVVPLENALESSDGEVVRQWTLCGYGLSVKSIWDVADDLRAGRLRIVMPHWRYAEQPVHAIYHRNRYLAPRVRALLDFLAGRFEQTAHELDSLVPCCEPKSGDADDSKAVAQHATARVRRRKAVNA</sequence>
<dbReference type="SUPFAM" id="SSF46785">
    <property type="entry name" value="Winged helix' DNA-binding domain"/>
    <property type="match status" value="1"/>
</dbReference>
<evidence type="ECO:0000256" key="1">
    <source>
        <dbReference type="ARBA" id="ARBA00009437"/>
    </source>
</evidence>
<feature type="domain" description="HTH lysR-type" evidence="5">
    <location>
        <begin position="1"/>
        <end position="59"/>
    </location>
</feature>
<dbReference type="Pfam" id="PF00126">
    <property type="entry name" value="HTH_1"/>
    <property type="match status" value="1"/>
</dbReference>
<dbReference type="GO" id="GO:0003700">
    <property type="term" value="F:DNA-binding transcription factor activity"/>
    <property type="evidence" value="ECO:0007669"/>
    <property type="project" value="InterPro"/>
</dbReference>
<dbReference type="SUPFAM" id="SSF53850">
    <property type="entry name" value="Periplasmic binding protein-like II"/>
    <property type="match status" value="1"/>
</dbReference>
<dbReference type="InterPro" id="IPR005119">
    <property type="entry name" value="LysR_subst-bd"/>
</dbReference>
<gene>
    <name evidence="6" type="ORF">F4827_000533</name>
</gene>
<keyword evidence="4" id="KW-0804">Transcription</keyword>
<dbReference type="PROSITE" id="PS50931">
    <property type="entry name" value="HTH_LYSR"/>
    <property type="match status" value="1"/>
</dbReference>
<evidence type="ECO:0000313" key="7">
    <source>
        <dbReference type="Proteomes" id="UP000571554"/>
    </source>
</evidence>
<evidence type="ECO:0000259" key="5">
    <source>
        <dbReference type="PROSITE" id="PS50931"/>
    </source>
</evidence>
<accession>A0A7W9TT26</accession>
<dbReference type="EMBL" id="JACHBW010000001">
    <property type="protein sequence ID" value="MBB6100729.1"/>
    <property type="molecule type" value="Genomic_DNA"/>
</dbReference>
<dbReference type="PANTHER" id="PTHR30537:SF21">
    <property type="entry name" value="HTH-TYPE TRANSCRIPTIONAL REGULATOR SINR-RELATED"/>
    <property type="match status" value="1"/>
</dbReference>
<comment type="caution">
    <text evidence="6">The sequence shown here is derived from an EMBL/GenBank/DDBJ whole genome shotgun (WGS) entry which is preliminary data.</text>
</comment>
<name>A0A7W9TT26_9BURK</name>
<dbReference type="Pfam" id="PF03466">
    <property type="entry name" value="LysR_substrate"/>
    <property type="match status" value="1"/>
</dbReference>
<keyword evidence="2" id="KW-0805">Transcription regulation</keyword>
<dbReference type="InterPro" id="IPR036390">
    <property type="entry name" value="WH_DNA-bd_sf"/>
</dbReference>
<dbReference type="InterPro" id="IPR058163">
    <property type="entry name" value="LysR-type_TF_proteobact-type"/>
</dbReference>
<dbReference type="InterPro" id="IPR036388">
    <property type="entry name" value="WH-like_DNA-bd_sf"/>
</dbReference>
<evidence type="ECO:0000256" key="2">
    <source>
        <dbReference type="ARBA" id="ARBA00023015"/>
    </source>
</evidence>
<dbReference type="PANTHER" id="PTHR30537">
    <property type="entry name" value="HTH-TYPE TRANSCRIPTIONAL REGULATOR"/>
    <property type="match status" value="1"/>
</dbReference>
<dbReference type="GO" id="GO:0006351">
    <property type="term" value="P:DNA-templated transcription"/>
    <property type="evidence" value="ECO:0007669"/>
    <property type="project" value="TreeGrafter"/>
</dbReference>
<comment type="similarity">
    <text evidence="1">Belongs to the LysR transcriptional regulatory family.</text>
</comment>
<dbReference type="GO" id="GO:0043565">
    <property type="term" value="F:sequence-specific DNA binding"/>
    <property type="evidence" value="ECO:0007669"/>
    <property type="project" value="TreeGrafter"/>
</dbReference>
<dbReference type="AlphaFoldDB" id="A0A7W9TT26"/>
<proteinExistence type="inferred from homology"/>
<organism evidence="6 7">
    <name type="scientific">Paraburkholderia bannensis</name>
    <dbReference type="NCBI Taxonomy" id="765414"/>
    <lineage>
        <taxon>Bacteria</taxon>
        <taxon>Pseudomonadati</taxon>
        <taxon>Pseudomonadota</taxon>
        <taxon>Betaproteobacteria</taxon>
        <taxon>Burkholderiales</taxon>
        <taxon>Burkholderiaceae</taxon>
        <taxon>Paraburkholderia</taxon>
    </lineage>
</organism>
<dbReference type="Gene3D" id="1.10.10.10">
    <property type="entry name" value="Winged helix-like DNA-binding domain superfamily/Winged helix DNA-binding domain"/>
    <property type="match status" value="1"/>
</dbReference>
<reference evidence="6 7" key="1">
    <citation type="submission" date="2020-08" db="EMBL/GenBank/DDBJ databases">
        <title>Above-ground endophytic microbial communities from plants in different locations in the United States.</title>
        <authorList>
            <person name="Frank C."/>
        </authorList>
    </citation>
    <scope>NUCLEOTIDE SEQUENCE [LARGE SCALE GENOMIC DNA]</scope>
    <source>
        <strain evidence="6 7">WP4_2_2</strain>
    </source>
</reference>
<keyword evidence="3 6" id="KW-0238">DNA-binding</keyword>